<dbReference type="Gene3D" id="1.10.238.10">
    <property type="entry name" value="EF-hand"/>
    <property type="match status" value="1"/>
</dbReference>
<evidence type="ECO:0000259" key="2">
    <source>
        <dbReference type="PROSITE" id="PS50222"/>
    </source>
</evidence>
<feature type="domain" description="Cyclic nucleotide-binding" evidence="1">
    <location>
        <begin position="275"/>
        <end position="386"/>
    </location>
</feature>
<evidence type="ECO:0000313" key="3">
    <source>
        <dbReference type="EMBL" id="CAK9008303.1"/>
    </source>
</evidence>
<accession>A0ABP0J1V4</accession>
<dbReference type="Proteomes" id="UP001642484">
    <property type="component" value="Unassembled WGS sequence"/>
</dbReference>
<comment type="caution">
    <text evidence="3">The sequence shown here is derived from an EMBL/GenBank/DDBJ whole genome shotgun (WGS) entry which is preliminary data.</text>
</comment>
<organism evidence="3 4">
    <name type="scientific">Durusdinium trenchii</name>
    <dbReference type="NCBI Taxonomy" id="1381693"/>
    <lineage>
        <taxon>Eukaryota</taxon>
        <taxon>Sar</taxon>
        <taxon>Alveolata</taxon>
        <taxon>Dinophyceae</taxon>
        <taxon>Suessiales</taxon>
        <taxon>Symbiodiniaceae</taxon>
        <taxon>Durusdinium</taxon>
    </lineage>
</organism>
<keyword evidence="4" id="KW-1185">Reference proteome</keyword>
<dbReference type="CDD" id="cd00038">
    <property type="entry name" value="CAP_ED"/>
    <property type="match status" value="2"/>
</dbReference>
<dbReference type="InterPro" id="IPR002048">
    <property type="entry name" value="EF_hand_dom"/>
</dbReference>
<dbReference type="PANTHER" id="PTHR11635">
    <property type="entry name" value="CAMP-DEPENDENT PROTEIN KINASE REGULATORY CHAIN"/>
    <property type="match status" value="1"/>
</dbReference>
<dbReference type="InterPro" id="IPR011992">
    <property type="entry name" value="EF-hand-dom_pair"/>
</dbReference>
<proteinExistence type="predicted"/>
<dbReference type="SMART" id="SM00100">
    <property type="entry name" value="cNMP"/>
    <property type="match status" value="2"/>
</dbReference>
<dbReference type="Pfam" id="PF00027">
    <property type="entry name" value="cNMP_binding"/>
    <property type="match status" value="2"/>
</dbReference>
<evidence type="ECO:0000313" key="4">
    <source>
        <dbReference type="Proteomes" id="UP001642484"/>
    </source>
</evidence>
<gene>
    <name evidence="3" type="ORF">CCMP2556_LOCUS9198</name>
</gene>
<feature type="domain" description="Cyclic nucleotide-binding" evidence="1">
    <location>
        <begin position="158"/>
        <end position="260"/>
    </location>
</feature>
<dbReference type="EMBL" id="CAXAMN010004224">
    <property type="protein sequence ID" value="CAK9008303.1"/>
    <property type="molecule type" value="Genomic_DNA"/>
</dbReference>
<dbReference type="PROSITE" id="PS50042">
    <property type="entry name" value="CNMP_BINDING_3"/>
    <property type="match status" value="2"/>
</dbReference>
<dbReference type="InterPro" id="IPR014710">
    <property type="entry name" value="RmlC-like_jellyroll"/>
</dbReference>
<dbReference type="PRINTS" id="PR00103">
    <property type="entry name" value="CAMPKINASE"/>
</dbReference>
<evidence type="ECO:0000259" key="1">
    <source>
        <dbReference type="PROSITE" id="PS50042"/>
    </source>
</evidence>
<dbReference type="InterPro" id="IPR018488">
    <property type="entry name" value="cNMP-bd_CS"/>
</dbReference>
<dbReference type="SUPFAM" id="SSF51206">
    <property type="entry name" value="cAMP-binding domain-like"/>
    <property type="match status" value="2"/>
</dbReference>
<dbReference type="PROSITE" id="PS50222">
    <property type="entry name" value="EF_HAND_2"/>
    <property type="match status" value="1"/>
</dbReference>
<sequence>MGDLRMDGWMDGWMDRWGMDSAGWRLLSDEDHPKGGASSILPQNHRPQRRTWERSMAYMASPPQSPNWIEEVDLVQTASAVKEQFQLFDDQATGTIGKDDLRRVIESLEQFAPEEIDRILKVANTSGGDISYETFIDWAFNSAKALEHRKNRLRQVKLFQNFGELEIEECAKVLELTNFSAGEEIIREGEEGFDCFIVDTGECYASIEINGERKEVLKYEPGGFFGERALLRKEGRAATVSARSDVKLLKLSAEEFVSMIEERDHKENLIRHIKEFDILTDAQVALLAGALERRWFDQADALIYGQVEESNNFYILEEGDCVATIQLEDGQEIEAKQYTQGQIFGEQALRSGGPRQSSVTTVDTVKVLMLSREEFERKLGRWSDLKAAAEEADPRRLMADFYRLGDSRGPRGSLAGEEPDPKEATRWFAVYRPCSSDSIRKMYGKVGVGKGLNVKGKSAKKNRLSGFVPFIQISDNNHKKEVEDAPRDARTKIFFRNKLAREQAEKSLDKVLKEASLKIDDPSVKVISDYEPQSWGLDVPEPLMKEAYIMRPELSPMVGWETGRQSEPAFMDMNLHSTRGNSTPVWFATVREVVSDFDTFLVGSHGMEYSPLPPEQKELMQWCLDHTADIIGMPQRKAWTARWLEVLKEEASTKGKTVEIPKLGFGDPTSVRLIGEVVQVTSSCGAIRHGAECFNFYFPQELDDDFMVVWDGFVDPPWRQLKEPELRKFLKERAREGYCFPLNPVWPIRDKGWYEVLETLRKGPEQPELRELNQRCLEGWFTKEALARIDEIHGDFPECFTQSKMKRMASTIANIQDVTGEEMVDFANEEVRKVVKARWKRVRSSLMLMARMMKSLPEEDHAKVLGNET</sequence>
<dbReference type="PROSITE" id="PS00889">
    <property type="entry name" value="CNMP_BINDING_2"/>
    <property type="match status" value="1"/>
</dbReference>
<dbReference type="SUPFAM" id="SSF47473">
    <property type="entry name" value="EF-hand"/>
    <property type="match status" value="1"/>
</dbReference>
<dbReference type="InterPro" id="IPR018490">
    <property type="entry name" value="cNMP-bd_dom_sf"/>
</dbReference>
<dbReference type="InterPro" id="IPR050503">
    <property type="entry name" value="cAMP-dep_PK_reg_su-like"/>
</dbReference>
<dbReference type="PANTHER" id="PTHR11635:SF152">
    <property type="entry name" value="CAMP-DEPENDENT PROTEIN KINASE TYPE I REGULATORY SUBUNIT-RELATED"/>
    <property type="match status" value="1"/>
</dbReference>
<dbReference type="InterPro" id="IPR000595">
    <property type="entry name" value="cNMP-bd_dom"/>
</dbReference>
<dbReference type="Gene3D" id="2.60.120.10">
    <property type="entry name" value="Jelly Rolls"/>
    <property type="match status" value="2"/>
</dbReference>
<feature type="domain" description="EF-hand" evidence="2">
    <location>
        <begin position="76"/>
        <end position="111"/>
    </location>
</feature>
<name>A0ABP0J1V4_9DINO</name>
<evidence type="ECO:0008006" key="5">
    <source>
        <dbReference type="Google" id="ProtNLM"/>
    </source>
</evidence>
<reference evidence="3 4" key="1">
    <citation type="submission" date="2024-02" db="EMBL/GenBank/DDBJ databases">
        <authorList>
            <person name="Chen Y."/>
            <person name="Shah S."/>
            <person name="Dougan E. K."/>
            <person name="Thang M."/>
            <person name="Chan C."/>
        </authorList>
    </citation>
    <scope>NUCLEOTIDE SEQUENCE [LARGE SCALE GENOMIC DNA]</scope>
</reference>
<protein>
    <recommendedName>
        <fullName evidence="5">cGMP-dependent protein kinase</fullName>
    </recommendedName>
</protein>